<keyword evidence="5" id="KW-0418">Kinase</keyword>
<evidence type="ECO:0000256" key="6">
    <source>
        <dbReference type="ARBA" id="ARBA00022801"/>
    </source>
</evidence>
<evidence type="ECO:0000259" key="9">
    <source>
        <dbReference type="PROSITE" id="PS50885"/>
    </source>
</evidence>
<organism evidence="10 11">
    <name type="scientific">Streptomyces violaceus</name>
    <name type="common">Streptomyces venezuelae</name>
    <dbReference type="NCBI Taxonomy" id="1936"/>
    <lineage>
        <taxon>Bacteria</taxon>
        <taxon>Bacillati</taxon>
        <taxon>Actinomycetota</taxon>
        <taxon>Actinomycetes</taxon>
        <taxon>Kitasatosporales</taxon>
        <taxon>Streptomycetaceae</taxon>
        <taxon>Streptomyces</taxon>
    </lineage>
</organism>
<dbReference type="Pfam" id="PF05227">
    <property type="entry name" value="CHASE3"/>
    <property type="match status" value="1"/>
</dbReference>
<feature type="transmembrane region" description="Helical" evidence="8">
    <location>
        <begin position="20"/>
        <end position="41"/>
    </location>
</feature>
<evidence type="ECO:0000313" key="11">
    <source>
        <dbReference type="Proteomes" id="UP001249394"/>
    </source>
</evidence>
<dbReference type="InterPro" id="IPR003594">
    <property type="entry name" value="HATPase_dom"/>
</dbReference>
<keyword evidence="11" id="KW-1185">Reference proteome</keyword>
<proteinExistence type="predicted"/>
<dbReference type="Pfam" id="PF00672">
    <property type="entry name" value="HAMP"/>
    <property type="match status" value="1"/>
</dbReference>
<dbReference type="SMART" id="SM00331">
    <property type="entry name" value="PP2C_SIG"/>
    <property type="match status" value="1"/>
</dbReference>
<name>A0ABY9UKT3_STRVL</name>
<dbReference type="InterPro" id="IPR003018">
    <property type="entry name" value="GAF"/>
</dbReference>
<evidence type="ECO:0000256" key="1">
    <source>
        <dbReference type="ARBA" id="ARBA00004370"/>
    </source>
</evidence>
<feature type="domain" description="HAMP" evidence="9">
    <location>
        <begin position="214"/>
        <end position="266"/>
    </location>
</feature>
<dbReference type="CDD" id="cd16936">
    <property type="entry name" value="HATPase_RsbW-like"/>
    <property type="match status" value="1"/>
</dbReference>
<evidence type="ECO:0000256" key="7">
    <source>
        <dbReference type="ARBA" id="ARBA00022989"/>
    </source>
</evidence>
<dbReference type="SUPFAM" id="SSF158472">
    <property type="entry name" value="HAMP domain-like"/>
    <property type="match status" value="1"/>
</dbReference>
<feature type="transmembrane region" description="Helical" evidence="8">
    <location>
        <begin position="190"/>
        <end position="211"/>
    </location>
</feature>
<gene>
    <name evidence="10" type="ORF">RI060_41790</name>
</gene>
<evidence type="ECO:0000256" key="3">
    <source>
        <dbReference type="ARBA" id="ARBA00022679"/>
    </source>
</evidence>
<evidence type="ECO:0000256" key="4">
    <source>
        <dbReference type="ARBA" id="ARBA00022692"/>
    </source>
</evidence>
<dbReference type="SUPFAM" id="SSF55781">
    <property type="entry name" value="GAF domain-like"/>
    <property type="match status" value="1"/>
</dbReference>
<comment type="subcellular location">
    <subcellularLocation>
        <location evidence="1">Membrane</location>
    </subcellularLocation>
</comment>
<keyword evidence="8" id="KW-0472">Membrane</keyword>
<dbReference type="Gene3D" id="6.10.340.10">
    <property type="match status" value="1"/>
</dbReference>
<reference evidence="10 11" key="1">
    <citation type="submission" date="2023-09" db="EMBL/GenBank/DDBJ databases">
        <title>The genome sequence of Streptomyces anthocyanicus.</title>
        <authorList>
            <person name="Mo P."/>
        </authorList>
    </citation>
    <scope>NUCLEOTIDE SEQUENCE [LARGE SCALE GENOMIC DNA]</scope>
    <source>
        <strain evidence="10 11">JCM 4387</strain>
    </source>
</reference>
<keyword evidence="4 8" id="KW-0812">Transmembrane</keyword>
<dbReference type="Pfam" id="PF13581">
    <property type="entry name" value="HATPase_c_2"/>
    <property type="match status" value="1"/>
</dbReference>
<keyword evidence="3" id="KW-0808">Transferase</keyword>
<dbReference type="InterPro" id="IPR003660">
    <property type="entry name" value="HAMP_dom"/>
</dbReference>
<dbReference type="InterPro" id="IPR029016">
    <property type="entry name" value="GAF-like_dom_sf"/>
</dbReference>
<dbReference type="InterPro" id="IPR007891">
    <property type="entry name" value="CHASE3"/>
</dbReference>
<dbReference type="Proteomes" id="UP001249394">
    <property type="component" value="Chromosome"/>
</dbReference>
<dbReference type="Pfam" id="PF07228">
    <property type="entry name" value="SpoIIE"/>
    <property type="match status" value="1"/>
</dbReference>
<keyword evidence="7 8" id="KW-1133">Transmembrane helix</keyword>
<dbReference type="InterPro" id="IPR036457">
    <property type="entry name" value="PPM-type-like_dom_sf"/>
</dbReference>
<dbReference type="Pfam" id="PF01590">
    <property type="entry name" value="GAF"/>
    <property type="match status" value="1"/>
</dbReference>
<dbReference type="PANTHER" id="PTHR43156:SF2">
    <property type="entry name" value="STAGE II SPORULATION PROTEIN E"/>
    <property type="match status" value="1"/>
</dbReference>
<dbReference type="SMART" id="SM00304">
    <property type="entry name" value="HAMP"/>
    <property type="match status" value="1"/>
</dbReference>
<evidence type="ECO:0000256" key="2">
    <source>
        <dbReference type="ARBA" id="ARBA00022553"/>
    </source>
</evidence>
<keyword evidence="2" id="KW-0597">Phosphoprotein</keyword>
<dbReference type="EMBL" id="CP134213">
    <property type="protein sequence ID" value="WND23470.1"/>
    <property type="molecule type" value="Genomic_DNA"/>
</dbReference>
<evidence type="ECO:0000256" key="5">
    <source>
        <dbReference type="ARBA" id="ARBA00022777"/>
    </source>
</evidence>
<dbReference type="InterPro" id="IPR036890">
    <property type="entry name" value="HATPase_C_sf"/>
</dbReference>
<dbReference type="CDD" id="cd19410">
    <property type="entry name" value="HK9-like_sensor"/>
    <property type="match status" value="1"/>
</dbReference>
<dbReference type="PANTHER" id="PTHR43156">
    <property type="entry name" value="STAGE II SPORULATION PROTEIN E-RELATED"/>
    <property type="match status" value="1"/>
</dbReference>
<dbReference type="InterPro" id="IPR052016">
    <property type="entry name" value="Bact_Sigma-Reg"/>
</dbReference>
<keyword evidence="6" id="KW-0378">Hydrolase</keyword>
<dbReference type="SUPFAM" id="SSF81606">
    <property type="entry name" value="PP2C-like"/>
    <property type="match status" value="1"/>
</dbReference>
<protein>
    <submittedName>
        <fullName evidence="10">SpoIIE family protein phosphatase</fullName>
    </submittedName>
</protein>
<dbReference type="PROSITE" id="PS50885">
    <property type="entry name" value="HAMP"/>
    <property type="match status" value="1"/>
</dbReference>
<sequence>MRTRPGGGSSRLGLTSTSVLASGLLAVLIGVAFAVLLQVIGDSRGFTADARASREAITDAGTLEQHLIDLETGQRGFVITRDEAFLQPWQAARESYPAEARRLLASATSPEQRRLAGQINRDIDSFVTDYSVPLVEAVRREDPSASSPAVTAEGKRRVDALRARFTTYITDERAELQERQDATDASAQRAVVVACAGLAGLTGLIVTLTVFQHRAIVRPLRRAASAAGRLAKGDLEVRVPSSRVAEVAALAASFNTMAASLQDSRARTEEARERLEFLYTRLELLYGASVSVGTGLDVEQTARELARVAVPGFADFTTVDLLEPVLRGDEPAAGAGTRLRRVAADGVRGDAPLAGPADLPDLTSPPPEIRVPLSGRARLDADLRDSTEWASEQPEAAARILAYGIHSRIRTPLQARGVTVGTVDFWRSRPDPFGPDDVAFAEELAAKAAVAVDNARRYTRERSTALALQRHLLPQRLPYQTAVEVASRYLPAWTRTGVGGDWYDVIPLSGSRVALVVGDVVGHGLQASAAMGRLRTAVRTLADVDLPPDELLTHLDDLILHFSEGEPVPGGDGNDEEVDDFRSAAADLGATCLYAVYDPVSRGCTLATAGHPMPAVLAPDGTVHVVSGHVGPPLGIGGLPFEVTHLELDAGSVLALYTDGLVEARHRDIDAGLAELCLALAQPADSLEEACDTVIGSLLTDRAADDVALLLARTRALPADHVATWQIPAEPVQVERARKLVVEQLDAWGLTEATFVIELVVSELVTNAIRYGQPPIQLRLIRDHTLICEVSDASSTAPHLRRARAFDEGGRGLLLVAQLTQGWGTRQTTTGKTIWCEQALPPL</sequence>
<evidence type="ECO:0000313" key="10">
    <source>
        <dbReference type="EMBL" id="WND23470.1"/>
    </source>
</evidence>
<dbReference type="CDD" id="cd06225">
    <property type="entry name" value="HAMP"/>
    <property type="match status" value="1"/>
</dbReference>
<evidence type="ECO:0000256" key="8">
    <source>
        <dbReference type="SAM" id="Phobius"/>
    </source>
</evidence>
<dbReference type="InterPro" id="IPR001932">
    <property type="entry name" value="PPM-type_phosphatase-like_dom"/>
</dbReference>
<accession>A0ABY9UKT3</accession>
<dbReference type="Gene3D" id="3.60.40.10">
    <property type="entry name" value="PPM-type phosphatase domain"/>
    <property type="match status" value="1"/>
</dbReference>
<dbReference type="Gene3D" id="3.30.565.10">
    <property type="entry name" value="Histidine kinase-like ATPase, C-terminal domain"/>
    <property type="match status" value="1"/>
</dbReference>
<dbReference type="Gene3D" id="3.30.450.40">
    <property type="match status" value="1"/>
</dbReference>
<dbReference type="SUPFAM" id="SSF55874">
    <property type="entry name" value="ATPase domain of HSP90 chaperone/DNA topoisomerase II/histidine kinase"/>
    <property type="match status" value="1"/>
</dbReference>